<evidence type="ECO:0000313" key="4">
    <source>
        <dbReference type="EMBL" id="MDN3705777.1"/>
    </source>
</evidence>
<dbReference type="InterPro" id="IPR017853">
    <property type="entry name" value="GH"/>
</dbReference>
<dbReference type="GO" id="GO:0016787">
    <property type="term" value="F:hydrolase activity"/>
    <property type="evidence" value="ECO:0007669"/>
    <property type="project" value="UniProtKB-KW"/>
</dbReference>
<dbReference type="PANTHER" id="PTHR34135">
    <property type="entry name" value="LYSOZYME"/>
    <property type="match status" value="1"/>
</dbReference>
<comment type="caution">
    <text evidence="4">The sequence shown here is derived from an EMBL/GenBank/DDBJ whole genome shotgun (WGS) entry which is preliminary data.</text>
</comment>
<keyword evidence="3" id="KW-0326">Glycosidase</keyword>
<dbReference type="Gene3D" id="3.20.20.80">
    <property type="entry name" value="Glycosidases"/>
    <property type="match status" value="1"/>
</dbReference>
<dbReference type="PROSITE" id="PS51904">
    <property type="entry name" value="GLYCOSYL_HYDROL_F25_2"/>
    <property type="match status" value="1"/>
</dbReference>
<keyword evidence="5" id="KW-1185">Reference proteome</keyword>
<dbReference type="SMART" id="SM00641">
    <property type="entry name" value="Glyco_25"/>
    <property type="match status" value="1"/>
</dbReference>
<accession>A0ABT8CQA9</accession>
<comment type="similarity">
    <text evidence="1">Belongs to the glycosyl hydrolase 25 family.</text>
</comment>
<reference evidence="5" key="1">
    <citation type="journal article" date="2019" name="Int. J. Syst. Evol. Microbiol.">
        <title>The Global Catalogue of Microorganisms (GCM) 10K type strain sequencing project: providing services to taxonomists for standard genome sequencing and annotation.</title>
        <authorList>
            <consortium name="The Broad Institute Genomics Platform"/>
            <consortium name="The Broad Institute Genome Sequencing Center for Infectious Disease"/>
            <person name="Wu L."/>
            <person name="Ma J."/>
        </authorList>
    </citation>
    <scope>NUCLEOTIDE SEQUENCE [LARGE SCALE GENOMIC DNA]</scope>
    <source>
        <strain evidence="5">CECT 7184</strain>
    </source>
</reference>
<evidence type="ECO:0000256" key="1">
    <source>
        <dbReference type="ARBA" id="ARBA00010646"/>
    </source>
</evidence>
<dbReference type="RefSeq" id="WP_290361927.1">
    <property type="nucleotide sequence ID" value="NZ_JAUFQU010000001.1"/>
</dbReference>
<evidence type="ECO:0000256" key="3">
    <source>
        <dbReference type="ARBA" id="ARBA00023295"/>
    </source>
</evidence>
<evidence type="ECO:0000313" key="5">
    <source>
        <dbReference type="Proteomes" id="UP001242368"/>
    </source>
</evidence>
<dbReference type="PANTHER" id="PTHR34135:SF2">
    <property type="entry name" value="LYSOZYME"/>
    <property type="match status" value="1"/>
</dbReference>
<dbReference type="SUPFAM" id="SSF51445">
    <property type="entry name" value="(Trans)glycosidases"/>
    <property type="match status" value="1"/>
</dbReference>
<keyword evidence="2 4" id="KW-0378">Hydrolase</keyword>
<organism evidence="4 5">
    <name type="scientific">Paenimyroides ceti</name>
    <dbReference type="NCBI Taxonomy" id="395087"/>
    <lineage>
        <taxon>Bacteria</taxon>
        <taxon>Pseudomonadati</taxon>
        <taxon>Bacteroidota</taxon>
        <taxon>Flavobacteriia</taxon>
        <taxon>Flavobacteriales</taxon>
        <taxon>Flavobacteriaceae</taxon>
        <taxon>Paenimyroides</taxon>
    </lineage>
</organism>
<dbReference type="EMBL" id="JAUFQU010000001">
    <property type="protein sequence ID" value="MDN3705777.1"/>
    <property type="molecule type" value="Genomic_DNA"/>
</dbReference>
<dbReference type="Proteomes" id="UP001242368">
    <property type="component" value="Unassembled WGS sequence"/>
</dbReference>
<gene>
    <name evidence="4" type="ORF">QW060_01395</name>
</gene>
<protein>
    <submittedName>
        <fullName evidence="4">Glycoside hydrolase family 25 protein</fullName>
    </submittedName>
</protein>
<sequence>MKGKKSIPKKTRKYQRKKTRRISVKYRWYVLFAILCILTAACFHYREGIRYYVKTAYNKIFAPEIAEDNKVTLQDIRNIEVFKRHDKMLFGFDVSHYQKEIQWHTIDSIYKDFPLDFVFIRATMGADGYDKTFSYNWKKAKSRLLIRGAYHYYRPDENSVLQAQNFINNVHLEPGDFIPVLDIEELPKEQSVANLKVGLKKWLSIVEEHYKAKPIIYSGEHFYNKYLKEDFSDYPVWIANYNFFVENIKEEWHFWQFSDKGSLSGIETKIDLNIFQGSRYDIKKYVLQ</sequence>
<name>A0ABT8CQA9_9FLAO</name>
<dbReference type="InterPro" id="IPR018077">
    <property type="entry name" value="Glyco_hydro_fam25_subgr"/>
</dbReference>
<dbReference type="Pfam" id="PF01183">
    <property type="entry name" value="Glyco_hydro_25"/>
    <property type="match status" value="1"/>
</dbReference>
<evidence type="ECO:0000256" key="2">
    <source>
        <dbReference type="ARBA" id="ARBA00022801"/>
    </source>
</evidence>
<proteinExistence type="inferred from homology"/>
<dbReference type="CDD" id="cd06524">
    <property type="entry name" value="GH25_YegX-like"/>
    <property type="match status" value="1"/>
</dbReference>
<dbReference type="InterPro" id="IPR002053">
    <property type="entry name" value="Glyco_hydro_25"/>
</dbReference>